<organism evidence="2 3">
    <name type="scientific">Pseudokineococcus basanitobsidens</name>
    <dbReference type="NCBI Taxonomy" id="1926649"/>
    <lineage>
        <taxon>Bacteria</taxon>
        <taxon>Bacillati</taxon>
        <taxon>Actinomycetota</taxon>
        <taxon>Actinomycetes</taxon>
        <taxon>Kineosporiales</taxon>
        <taxon>Kineosporiaceae</taxon>
        <taxon>Pseudokineococcus</taxon>
    </lineage>
</organism>
<evidence type="ECO:0000313" key="2">
    <source>
        <dbReference type="EMBL" id="MEJ5943810.1"/>
    </source>
</evidence>
<sequence>MTSSPTGWPGGTSADPDGAPAPSGRGVAVLGDGPDTSRTTSEAADLADRVAAAALAAPGVVSLHGGSLGEVATLLPGRRVRGVRLDGPDGGTQVHVVATTTTPIPTTAQAVRAAVGAVVDGPVHVVVGDVATPAEQAGPAEPAPAPGA</sequence>
<feature type="region of interest" description="Disordered" evidence="1">
    <location>
        <begin position="1"/>
        <end position="43"/>
    </location>
</feature>
<comment type="caution">
    <text evidence="2">The sequence shown here is derived from an EMBL/GenBank/DDBJ whole genome shotgun (WGS) entry which is preliminary data.</text>
</comment>
<protein>
    <recommendedName>
        <fullName evidence="4">Asp23/Gls24 family envelope stress response protein</fullName>
    </recommendedName>
</protein>
<proteinExistence type="predicted"/>
<gene>
    <name evidence="2" type="ORF">WDZ17_00690</name>
</gene>
<dbReference type="RefSeq" id="WP_339573202.1">
    <property type="nucleotide sequence ID" value="NZ_JBBIAA010000001.1"/>
</dbReference>
<name>A0ABU8RFJ6_9ACTN</name>
<accession>A0ABU8RFJ6</accession>
<evidence type="ECO:0000313" key="3">
    <source>
        <dbReference type="Proteomes" id="UP001387100"/>
    </source>
</evidence>
<reference evidence="2 3" key="1">
    <citation type="journal article" date="2017" name="Int. J. Syst. Evol. Microbiol.">
        <title>Pseudokineococcus basanitobsidens sp. nov., isolated from volcanic rock.</title>
        <authorList>
            <person name="Lee D.W."/>
            <person name="Park M.Y."/>
            <person name="Kim J.J."/>
            <person name="Kim B.S."/>
        </authorList>
    </citation>
    <scope>NUCLEOTIDE SEQUENCE [LARGE SCALE GENOMIC DNA]</scope>
    <source>
        <strain evidence="2 3">DSM 103726</strain>
    </source>
</reference>
<evidence type="ECO:0008006" key="4">
    <source>
        <dbReference type="Google" id="ProtNLM"/>
    </source>
</evidence>
<evidence type="ECO:0000256" key="1">
    <source>
        <dbReference type="SAM" id="MobiDB-lite"/>
    </source>
</evidence>
<keyword evidence="3" id="KW-1185">Reference proteome</keyword>
<dbReference type="EMBL" id="JBBIAA010000001">
    <property type="protein sequence ID" value="MEJ5943810.1"/>
    <property type="molecule type" value="Genomic_DNA"/>
</dbReference>
<dbReference type="Proteomes" id="UP001387100">
    <property type="component" value="Unassembled WGS sequence"/>
</dbReference>